<name>A0ABQ8DC88_BRANA</name>
<feature type="domain" description="F-box" evidence="1">
    <location>
        <begin position="3"/>
        <end position="52"/>
    </location>
</feature>
<evidence type="ECO:0000259" key="1">
    <source>
        <dbReference type="PROSITE" id="PS50181"/>
    </source>
</evidence>
<dbReference type="PANTHER" id="PTHR35546">
    <property type="entry name" value="F-BOX PROTEIN INTERACTION DOMAIN PROTEIN-RELATED"/>
    <property type="match status" value="1"/>
</dbReference>
<dbReference type="InterPro" id="IPR055290">
    <property type="entry name" value="At3g26010-like"/>
</dbReference>
<proteinExistence type="predicted"/>
<protein>
    <recommendedName>
        <fullName evidence="1">F-box domain-containing protein</fullName>
    </recommendedName>
</protein>
<dbReference type="Proteomes" id="UP000824890">
    <property type="component" value="Unassembled WGS sequence"/>
</dbReference>
<dbReference type="EMBL" id="JAGKQM010000005">
    <property type="protein sequence ID" value="KAH0926110.1"/>
    <property type="molecule type" value="Genomic_DNA"/>
</dbReference>
<dbReference type="Pfam" id="PF00646">
    <property type="entry name" value="F-box"/>
    <property type="match status" value="1"/>
</dbReference>
<reference evidence="2 3" key="1">
    <citation type="submission" date="2021-05" db="EMBL/GenBank/DDBJ databases">
        <title>Genome Assembly of Synthetic Allotetraploid Brassica napus Reveals Homoeologous Exchanges between Subgenomes.</title>
        <authorList>
            <person name="Davis J.T."/>
        </authorList>
    </citation>
    <scope>NUCLEOTIDE SEQUENCE [LARGE SCALE GENOMIC DNA]</scope>
    <source>
        <strain evidence="3">cv. Da-Ae</strain>
        <tissue evidence="2">Seedling</tissue>
    </source>
</reference>
<organism evidence="2 3">
    <name type="scientific">Brassica napus</name>
    <name type="common">Rape</name>
    <dbReference type="NCBI Taxonomy" id="3708"/>
    <lineage>
        <taxon>Eukaryota</taxon>
        <taxon>Viridiplantae</taxon>
        <taxon>Streptophyta</taxon>
        <taxon>Embryophyta</taxon>
        <taxon>Tracheophyta</taxon>
        <taxon>Spermatophyta</taxon>
        <taxon>Magnoliopsida</taxon>
        <taxon>eudicotyledons</taxon>
        <taxon>Gunneridae</taxon>
        <taxon>Pentapetalae</taxon>
        <taxon>rosids</taxon>
        <taxon>malvids</taxon>
        <taxon>Brassicales</taxon>
        <taxon>Brassicaceae</taxon>
        <taxon>Brassiceae</taxon>
        <taxon>Brassica</taxon>
    </lineage>
</organism>
<dbReference type="SUPFAM" id="SSF81383">
    <property type="entry name" value="F-box domain"/>
    <property type="match status" value="1"/>
</dbReference>
<dbReference type="InterPro" id="IPR001810">
    <property type="entry name" value="F-box_dom"/>
</dbReference>
<keyword evidence="3" id="KW-1185">Reference proteome</keyword>
<evidence type="ECO:0000313" key="3">
    <source>
        <dbReference type="Proteomes" id="UP000824890"/>
    </source>
</evidence>
<dbReference type="InterPro" id="IPR036047">
    <property type="entry name" value="F-box-like_dom_sf"/>
</dbReference>
<dbReference type="PROSITE" id="PS50181">
    <property type="entry name" value="FBOX"/>
    <property type="match status" value="1"/>
</dbReference>
<comment type="caution">
    <text evidence="2">The sequence shown here is derived from an EMBL/GenBank/DDBJ whole genome shotgun (WGS) entry which is preliminary data.</text>
</comment>
<dbReference type="SMART" id="SM00256">
    <property type="entry name" value="FBOX"/>
    <property type="match status" value="1"/>
</dbReference>
<sequence length="372" mass="42183">MEAAATTTIPEAILVEIIVRLPLRSIARLKSVCKQWKALIESSYLRRVFVSLQKQSFSSSSSWSLMFGTDYPYPIAEAMGFHGCSTWDLPRSLGSYIMPFQRYPNLPTRSYFYTSSSNGLIWIDLFPTRTVGMTFYYKTFVGNPVSQQWVEIPPPPHECKATALVTRVDEDGVVLSFKVVRTCDPDPYDQSLVPNDMGMYEWRVCVYSSETGAWSFKRLLSSIPVQYTAYYPPVNVNGMLYRWERIVIPLPLPYHEDVRRCLTTSGGDVIYIEILYGRLKVWKLNNNKNDSGHLSGEEINLVSVVGSDFDCFPMAVNPFNADIVYMWSVQDSCLVSGKVIPSGSHNGCIQNLIHHVEFVTFLLLLAKAYFGV</sequence>
<gene>
    <name evidence="2" type="ORF">HID58_018366</name>
</gene>
<dbReference type="PANTHER" id="PTHR35546:SF25">
    <property type="entry name" value="F-BOX DOMAIN-CONTAINING PROTEIN"/>
    <property type="match status" value="1"/>
</dbReference>
<dbReference type="CDD" id="cd22157">
    <property type="entry name" value="F-box_AtFBW1-like"/>
    <property type="match status" value="1"/>
</dbReference>
<dbReference type="Pfam" id="PF24750">
    <property type="entry name" value="b-prop_At3g26010-like"/>
    <property type="match status" value="1"/>
</dbReference>
<dbReference type="Gene3D" id="1.20.1280.50">
    <property type="match status" value="1"/>
</dbReference>
<dbReference type="InterPro" id="IPR056592">
    <property type="entry name" value="Beta-prop_At3g26010-like"/>
</dbReference>
<evidence type="ECO:0000313" key="2">
    <source>
        <dbReference type="EMBL" id="KAH0926110.1"/>
    </source>
</evidence>
<accession>A0ABQ8DC88</accession>